<keyword evidence="1" id="KW-0472">Membrane</keyword>
<proteinExistence type="predicted"/>
<reference evidence="2 3" key="1">
    <citation type="submission" date="2016-11" db="EMBL/GenBank/DDBJ databases">
        <authorList>
            <person name="Jaros S."/>
            <person name="Januszkiewicz K."/>
            <person name="Wedrychowicz H."/>
        </authorList>
    </citation>
    <scope>NUCLEOTIDE SEQUENCE [LARGE SCALE GENOMIC DNA]</scope>
    <source>
        <strain evidence="2 3">DSM 21637</strain>
    </source>
</reference>
<keyword evidence="3" id="KW-1185">Reference proteome</keyword>
<evidence type="ECO:0000313" key="2">
    <source>
        <dbReference type="EMBL" id="SFX77467.1"/>
    </source>
</evidence>
<sequence length="174" mass="20122">MIKRIVVIVISSIMIAAAFYALAIFFICDQMHNKKIFCYGVAEFGEFYSKNIRGHLFAGFLALGGFLLSLKTFIIVNMKENVYDNEQYRENWRGQKKHDDTLELYGPLKELSDLLYYAIIASFFTAILQMTLGLYGHWFTAIICSWSALLSVMLIIDSLRIIKRNLDSWFDSIK</sequence>
<protein>
    <submittedName>
        <fullName evidence="2">Uncharacterized protein</fullName>
    </submittedName>
</protein>
<dbReference type="AlphaFoldDB" id="A0A1K1ZUN4"/>
<feature type="transmembrane region" description="Helical" evidence="1">
    <location>
        <begin position="114"/>
        <end position="132"/>
    </location>
</feature>
<keyword evidence="1" id="KW-0812">Transmembrane</keyword>
<dbReference type="OrthoDB" id="7068410at2"/>
<dbReference type="RefSeq" id="WP_084662296.1">
    <property type="nucleotide sequence ID" value="NZ_FPJW01000013.1"/>
</dbReference>
<feature type="transmembrane region" description="Helical" evidence="1">
    <location>
        <begin position="5"/>
        <end position="27"/>
    </location>
</feature>
<evidence type="ECO:0000313" key="3">
    <source>
        <dbReference type="Proteomes" id="UP000182350"/>
    </source>
</evidence>
<keyword evidence="1" id="KW-1133">Transmembrane helix</keyword>
<feature type="transmembrane region" description="Helical" evidence="1">
    <location>
        <begin position="56"/>
        <end position="76"/>
    </location>
</feature>
<feature type="transmembrane region" description="Helical" evidence="1">
    <location>
        <begin position="138"/>
        <end position="156"/>
    </location>
</feature>
<accession>A0A1K1ZUN4</accession>
<dbReference type="EMBL" id="FPJW01000013">
    <property type="protein sequence ID" value="SFX77467.1"/>
    <property type="molecule type" value="Genomic_DNA"/>
</dbReference>
<evidence type="ECO:0000256" key="1">
    <source>
        <dbReference type="SAM" id="Phobius"/>
    </source>
</evidence>
<organism evidence="2 3">
    <name type="scientific">Marinospirillum alkaliphilum DSM 21637</name>
    <dbReference type="NCBI Taxonomy" id="1122209"/>
    <lineage>
        <taxon>Bacteria</taxon>
        <taxon>Pseudomonadati</taxon>
        <taxon>Pseudomonadota</taxon>
        <taxon>Gammaproteobacteria</taxon>
        <taxon>Oceanospirillales</taxon>
        <taxon>Oceanospirillaceae</taxon>
        <taxon>Marinospirillum</taxon>
    </lineage>
</organism>
<gene>
    <name evidence="2" type="ORF">SAMN02745752_02840</name>
</gene>
<name>A0A1K1ZUN4_9GAMM</name>
<dbReference type="Proteomes" id="UP000182350">
    <property type="component" value="Unassembled WGS sequence"/>
</dbReference>